<feature type="region of interest" description="Disordered" evidence="2">
    <location>
        <begin position="1950"/>
        <end position="1979"/>
    </location>
</feature>
<dbReference type="Proteomes" id="UP000630887">
    <property type="component" value="Unassembled WGS sequence"/>
</dbReference>
<dbReference type="InterPro" id="IPR022385">
    <property type="entry name" value="Rhs_assc_core"/>
</dbReference>
<dbReference type="NCBIfam" id="TIGR03696">
    <property type="entry name" value="Rhs_assc_core"/>
    <property type="match status" value="1"/>
</dbReference>
<comment type="caution">
    <text evidence="4">The sequence shown here is derived from an EMBL/GenBank/DDBJ whole genome shotgun (WGS) entry which is preliminary data.</text>
</comment>
<keyword evidence="1" id="KW-0677">Repeat</keyword>
<evidence type="ECO:0000256" key="2">
    <source>
        <dbReference type="SAM" id="MobiDB-lite"/>
    </source>
</evidence>
<reference evidence="4 5" key="1">
    <citation type="submission" date="2021-01" db="EMBL/GenBank/DDBJ databases">
        <title>Whole genome shotgun sequence of Catellatospora coxensis NBRC 107359.</title>
        <authorList>
            <person name="Komaki H."/>
            <person name="Tamura T."/>
        </authorList>
    </citation>
    <scope>NUCLEOTIDE SEQUENCE [LARGE SCALE GENOMIC DNA]</scope>
    <source>
        <strain evidence="4 5">NBRC 107359</strain>
    </source>
</reference>
<accession>A0A8J3P7L3</accession>
<dbReference type="InterPro" id="IPR006530">
    <property type="entry name" value="YD"/>
</dbReference>
<dbReference type="NCBIfam" id="TIGR01643">
    <property type="entry name" value="YD_repeat_2x"/>
    <property type="match status" value="2"/>
</dbReference>
<gene>
    <name evidence="4" type="ORF">Cco03nite_14660</name>
</gene>
<dbReference type="InterPro" id="IPR050708">
    <property type="entry name" value="T6SS_VgrG/RHS"/>
</dbReference>
<dbReference type="InterPro" id="IPR018247">
    <property type="entry name" value="EF_Hand_1_Ca_BS"/>
</dbReference>
<evidence type="ECO:0000256" key="1">
    <source>
        <dbReference type="ARBA" id="ARBA00022737"/>
    </source>
</evidence>
<dbReference type="PANTHER" id="PTHR32305">
    <property type="match status" value="1"/>
</dbReference>
<dbReference type="EMBL" id="BONI01000009">
    <property type="protein sequence ID" value="GIG04766.1"/>
    <property type="molecule type" value="Genomic_DNA"/>
</dbReference>
<name>A0A8J3P7L3_9ACTN</name>
<keyword evidence="5" id="KW-1185">Reference proteome</keyword>
<evidence type="ECO:0000313" key="4">
    <source>
        <dbReference type="EMBL" id="GIG04766.1"/>
    </source>
</evidence>
<dbReference type="Pfam" id="PF25023">
    <property type="entry name" value="TEN_YD-shell"/>
    <property type="match status" value="1"/>
</dbReference>
<protein>
    <recommendedName>
        <fullName evidence="3">Teneurin-like YD-shell domain-containing protein</fullName>
    </recommendedName>
</protein>
<feature type="domain" description="Teneurin-like YD-shell" evidence="3">
    <location>
        <begin position="1604"/>
        <end position="1811"/>
    </location>
</feature>
<dbReference type="Gene3D" id="2.180.10.10">
    <property type="entry name" value="RHS repeat-associated core"/>
    <property type="match status" value="2"/>
</dbReference>
<proteinExistence type="predicted"/>
<dbReference type="PANTHER" id="PTHR32305:SF17">
    <property type="entry name" value="TRNA NUCLEASE WAPA"/>
    <property type="match status" value="1"/>
</dbReference>
<feature type="region of interest" description="Disordered" evidence="2">
    <location>
        <begin position="1"/>
        <end position="47"/>
    </location>
</feature>
<organism evidence="4 5">
    <name type="scientific">Catellatospora coxensis</name>
    <dbReference type="NCBI Taxonomy" id="310354"/>
    <lineage>
        <taxon>Bacteria</taxon>
        <taxon>Bacillati</taxon>
        <taxon>Actinomycetota</taxon>
        <taxon>Actinomycetes</taxon>
        <taxon>Micromonosporales</taxon>
        <taxon>Micromonosporaceae</taxon>
        <taxon>Catellatospora</taxon>
    </lineage>
</organism>
<sequence>MGLAQVPAQAAPGGSGPAPQAQRPAVRGQMLPREVPRTDRSAANSMVRADRVKWPAGGSVEFGIVSGRPMPQSIGGMTVKAEPPKPVQGVGNKSADTTPQRVRVSVVERDRAQRAGLDGPLVTVSRADERNTTGRLRLTLDYAPFAHAVGGDWGARLRLVQLPTCAQTDPSKPECRTGKWLASTNDAQAQAVSAEIEVPSAGSAPALFALTAGDASSQGDYSATKLSPSSSWSTAKSTGGFSWSYPIRVPQTPSGFGPQITLGYSSQSVDGRTAASNNQGSWIGEGFSYEPGYIERRYKPCADDGHETSGDQCWAFHNGMLVLGERSGTLVKVSDRLWKLSNDDGSKVERLDGTTNGDDNGEYWKITTTDGTQYFFGQNRLPGWSQNKEETNSVWTVPVFGDDANEPCNKTAGFADSFCDQAWRWNLDHVIDPRGNVMSYFYERETNYYARGARTDVDGAAYHRGGWLARIDYGQRQNEVYTTNAPARVVFTTTERCIPGGALDCDPQDLNEDTAASWPDVPEDRLCLQNTHCEYTQTSPTYFTRKRLTKIETEIREASDWTLVESWKLEHEFKTNDDNSRTLWLKKLIHAGHRGGTETMPAVEFEGIQLPNRVDSLDDAIGALIRYRLAGITTDSGSQITINYKASDCEADQPPAEGQSTKRCYPVKWNPFGGGEDDRVTDWFNKYVVENVIEDDLVGGNPDMVTAYEYVGDAAWRKAEPDGFTKAEDLTWSDWRGYSHVIVRKGDGQVMAGRTEHYFLRGLSGGKKADGTTPVVTVGDSTGKTYTDYNELVGHELETVLYNGSDIVTKTINEPWRHVTRTQSENWGSSAAVMVRSDVVRSYTALPDNAQGQPVWRETKKISKYDTTWGRLESVDDLGEPGADKLADDICTRTYYVDNPDTYMYSYVSRTQSVSVSCSDTTPDYGTELLADQRTSYDLRAWNEPPLKGTVTRAESLDRFDGTTILHIPTTEATAVDVFGRSTAVKDARGYTTTTQYTEMNGLTVTKMVTNTLGHSTTTTYDPAYSAPTVITDSNGRRTDITVDALGRITAVWMPDRDKSQGVAASQKFRYDVRTNNAMVVTTERLNNDGTYRTSHELFDGMLRSRQTQVPGPDGGWIVADTFYLGTGNVAKNNAPYHVLGVGGQTPLTVPESAVNGQTIYTYDDAGRTIVEAFAVAGVVSSVTTTAYAGDRLHIDPPDGGVPVTSVTDARGNATELHQYLGAAPSGAADVTRYTYTPGGLLNTITDPLGNTWDYDYNQRGQKVLVRDPDSGQTEYSYDTAGNVKTATSEQGGVISHKYDELGRKIETWQGAVDTGTKLSAWKYDTIAKGFLYYSARYTNNGTYFISYPSLDKLNRPLTTRYSIPSGDVGPILGRTYDFTTEYNTDGTVRGAGMPAAGGLPAESVVTSYDSLRRPISLTGSTSYVTSTDYGKLGELLKANLSTGGSGKWAALNWWYERGTGRLSRSTVSRQGQPVSDLDAYYSYDKAGNIKSIADTPVGGTRDVQCFSYDYLRRLVEAWANNSITKTCDDGVTETGVGGPAPYHQSWTFDKVGNRETETIHSITGGPATERVYGYPAQGPSADQPHTLRTVTESGPGGDKVFAYAYDDTGNTICRPAGTSSNTCSPTGSTNHQALTWDAEGHMKSSMPQGGAATNYVYDADGSRIVRKEPGGKVTLYLPGMELALTGSTVAATRSYIFADKTVAVRNSSGVYFQASDHHQTATCSINALTGSIQWRRTTPYGTSREGTPPTSWPDQKGFVGGAQDPTTSLIHLGAREYDPATGQFISIDPVIDPKAPQQLQGYAYGNNSPVTSSDPSGLWSFGFGDGIAESLKKKIKCIFGCSNPDANGDNKLSTGDFAVNMAGCGDANQWRYNLGPQRGLCGYSGDIHAGGDLAGDMLGANDYLYCIQGDLSACAWIVGSAIVSGIVGIAVKAAARAIKTIARTLKEVPEPKVGGNPSGTSGPWLPDKGVTPGGAPTQTTPGSCISACGQMLSNGALSEAELLENIGNWGNPKRLADELNKLEDGGDWVHSGFGSGEHALEAANRGPMGAVLFAPGNRHMVVIEPLGNGNFLVRDTLPSGRTYKVDSNWIKTWVVEGVFRN</sequence>
<feature type="compositionally biased region" description="Low complexity" evidence="2">
    <location>
        <begin position="1"/>
        <end position="25"/>
    </location>
</feature>
<feature type="compositionally biased region" description="Low complexity" evidence="2">
    <location>
        <begin position="1970"/>
        <end position="1979"/>
    </location>
</feature>
<evidence type="ECO:0000259" key="3">
    <source>
        <dbReference type="Pfam" id="PF25023"/>
    </source>
</evidence>
<evidence type="ECO:0000313" key="5">
    <source>
        <dbReference type="Proteomes" id="UP000630887"/>
    </source>
</evidence>
<dbReference type="PROSITE" id="PS00018">
    <property type="entry name" value="EF_HAND_1"/>
    <property type="match status" value="1"/>
</dbReference>
<dbReference type="InterPro" id="IPR056823">
    <property type="entry name" value="TEN-like_YD-shell"/>
</dbReference>